<protein>
    <submittedName>
        <fullName evidence="1">Uncharacterized protein</fullName>
    </submittedName>
</protein>
<dbReference type="Proteomes" id="UP000248857">
    <property type="component" value="Unassembled WGS sequence"/>
</dbReference>
<evidence type="ECO:0000313" key="2">
    <source>
        <dbReference type="Proteomes" id="UP000248857"/>
    </source>
</evidence>
<gene>
    <name evidence="1" type="ORF">C1752_03707</name>
</gene>
<evidence type="ECO:0000313" key="1">
    <source>
        <dbReference type="EMBL" id="PZD72507.1"/>
    </source>
</evidence>
<name>A0A2W1JVL7_9CYAN</name>
<keyword evidence="2" id="KW-1185">Reference proteome</keyword>
<comment type="caution">
    <text evidence="1">The sequence shown here is derived from an EMBL/GenBank/DDBJ whole genome shotgun (WGS) entry which is preliminary data.</text>
</comment>
<sequence>MVTAAQYSDGSYLQHKCLLIKDLDFASLTQVFNHPIKQINSAITVLVFAPSQSNLESNRIAFLKPLQRSVNTDAVVGFSHVRTQLDFFQRRLSRTLLLLLLLLIPELTKI</sequence>
<proteinExistence type="predicted"/>
<dbReference type="AlphaFoldDB" id="A0A2W1JVL7"/>
<accession>A0A2W1JVL7</accession>
<reference evidence="1 2" key="1">
    <citation type="journal article" date="2018" name="Sci. Rep.">
        <title>A novel species of the marine cyanobacterium Acaryochloris with a unique pigment content and lifestyle.</title>
        <authorList>
            <person name="Partensky F."/>
            <person name="Six C."/>
            <person name="Ratin M."/>
            <person name="Garczarek L."/>
            <person name="Vaulot D."/>
            <person name="Probert I."/>
            <person name="Calteau A."/>
            <person name="Gourvil P."/>
            <person name="Marie D."/>
            <person name="Grebert T."/>
            <person name="Bouchier C."/>
            <person name="Le Panse S."/>
            <person name="Gachenot M."/>
            <person name="Rodriguez F."/>
            <person name="Garrido J.L."/>
        </authorList>
    </citation>
    <scope>NUCLEOTIDE SEQUENCE [LARGE SCALE GENOMIC DNA]</scope>
    <source>
        <strain evidence="1 2">RCC1774</strain>
    </source>
</reference>
<dbReference type="EMBL" id="PQWO01000010">
    <property type="protein sequence ID" value="PZD72507.1"/>
    <property type="molecule type" value="Genomic_DNA"/>
</dbReference>
<organism evidence="1 2">
    <name type="scientific">Acaryochloris thomasi RCC1774</name>
    <dbReference type="NCBI Taxonomy" id="1764569"/>
    <lineage>
        <taxon>Bacteria</taxon>
        <taxon>Bacillati</taxon>
        <taxon>Cyanobacteriota</taxon>
        <taxon>Cyanophyceae</taxon>
        <taxon>Acaryochloridales</taxon>
        <taxon>Acaryochloridaceae</taxon>
        <taxon>Acaryochloris</taxon>
        <taxon>Acaryochloris thomasi</taxon>
    </lineage>
</organism>